<feature type="region of interest" description="Disordered" evidence="1">
    <location>
        <begin position="184"/>
        <end position="257"/>
    </location>
</feature>
<dbReference type="SUPFAM" id="SSF54001">
    <property type="entry name" value="Cysteine proteinases"/>
    <property type="match status" value="1"/>
</dbReference>
<dbReference type="GO" id="GO:0016579">
    <property type="term" value="P:protein deubiquitination"/>
    <property type="evidence" value="ECO:0007669"/>
    <property type="project" value="InterPro"/>
</dbReference>
<dbReference type="InterPro" id="IPR028889">
    <property type="entry name" value="USP"/>
</dbReference>
<sequence>MFSCKSYEKAKKKLTVLEAPNILTIALKRFQSGKFGKLNKSIQFPEILDLAPYMSRTSDNSPVYRLYGVVVHLDVMNAAFSGHYVKAVELENVLSKRAYMLLYARSHLTGPWGASIGDPLSGHEGTDSFKPIRKILEDDSSSEKSSSLFSEERSCSSESSNRDSSSADDYDHFFGDSGRNWSSPWKNTADSDSSSSSSSSSFSPSPLASKHSPLSNSDRYSSTSTSQIHNSETNMDGDGFWTGQPKRSRNLEGKVFG</sequence>
<proteinExistence type="predicted"/>
<dbReference type="PANTHER" id="PTHR24006">
    <property type="entry name" value="UBIQUITIN CARBOXYL-TERMINAL HYDROLASE"/>
    <property type="match status" value="1"/>
</dbReference>
<accession>A0A7J0DWD3</accession>
<evidence type="ECO:0000313" key="3">
    <source>
        <dbReference type="EMBL" id="GFS44072.1"/>
    </source>
</evidence>
<dbReference type="GO" id="GO:0005829">
    <property type="term" value="C:cytosol"/>
    <property type="evidence" value="ECO:0007669"/>
    <property type="project" value="TreeGrafter"/>
</dbReference>
<dbReference type="GO" id="GO:0005634">
    <property type="term" value="C:nucleus"/>
    <property type="evidence" value="ECO:0007669"/>
    <property type="project" value="TreeGrafter"/>
</dbReference>
<dbReference type="AlphaFoldDB" id="A0A7J0DWD3"/>
<dbReference type="InterPro" id="IPR001394">
    <property type="entry name" value="Peptidase_C19_UCH"/>
</dbReference>
<dbReference type="GO" id="GO:0004843">
    <property type="term" value="F:cysteine-type deubiquitinase activity"/>
    <property type="evidence" value="ECO:0007669"/>
    <property type="project" value="InterPro"/>
</dbReference>
<dbReference type="InterPro" id="IPR050164">
    <property type="entry name" value="Peptidase_C19"/>
</dbReference>
<dbReference type="InterPro" id="IPR038765">
    <property type="entry name" value="Papain-like_cys_pep_sf"/>
</dbReference>
<dbReference type="PANTHER" id="PTHR24006:SF874">
    <property type="entry name" value="UBIQUITIN CARBOXYL-TERMINAL HYDROLASE 16"/>
    <property type="match status" value="1"/>
</dbReference>
<keyword evidence="3" id="KW-0378">Hydrolase</keyword>
<evidence type="ECO:0000313" key="4">
    <source>
        <dbReference type="Proteomes" id="UP000585474"/>
    </source>
</evidence>
<dbReference type="GO" id="GO:0006508">
    <property type="term" value="P:proteolysis"/>
    <property type="evidence" value="ECO:0007669"/>
    <property type="project" value="UniProtKB-KW"/>
</dbReference>
<feature type="domain" description="USP" evidence="2">
    <location>
        <begin position="1"/>
        <end position="153"/>
    </location>
</feature>
<organism evidence="3 4">
    <name type="scientific">Actinidia rufa</name>
    <dbReference type="NCBI Taxonomy" id="165716"/>
    <lineage>
        <taxon>Eukaryota</taxon>
        <taxon>Viridiplantae</taxon>
        <taxon>Streptophyta</taxon>
        <taxon>Embryophyta</taxon>
        <taxon>Tracheophyta</taxon>
        <taxon>Spermatophyta</taxon>
        <taxon>Magnoliopsida</taxon>
        <taxon>eudicotyledons</taxon>
        <taxon>Gunneridae</taxon>
        <taxon>Pentapetalae</taxon>
        <taxon>asterids</taxon>
        <taxon>Ericales</taxon>
        <taxon>Actinidiaceae</taxon>
        <taxon>Actinidia</taxon>
    </lineage>
</organism>
<protein>
    <submittedName>
        <fullName evidence="3">Ubiquitin-specific protease 16</fullName>
    </submittedName>
</protein>
<dbReference type="Gene3D" id="3.90.70.10">
    <property type="entry name" value="Cysteine proteinases"/>
    <property type="match status" value="1"/>
</dbReference>
<evidence type="ECO:0000259" key="2">
    <source>
        <dbReference type="PROSITE" id="PS50235"/>
    </source>
</evidence>
<dbReference type="PROSITE" id="PS50235">
    <property type="entry name" value="USP_3"/>
    <property type="match status" value="1"/>
</dbReference>
<reference evidence="4" key="1">
    <citation type="submission" date="2019-07" db="EMBL/GenBank/DDBJ databases">
        <title>De Novo Assembly of kiwifruit Actinidia rufa.</title>
        <authorList>
            <person name="Sugita-Konishi S."/>
            <person name="Sato K."/>
            <person name="Mori E."/>
            <person name="Abe Y."/>
            <person name="Kisaki G."/>
            <person name="Hamano K."/>
            <person name="Suezawa K."/>
            <person name="Otani M."/>
            <person name="Fukuda T."/>
            <person name="Manabe T."/>
            <person name="Gomi K."/>
            <person name="Tabuchi M."/>
            <person name="Akimitsu K."/>
            <person name="Kataoka I."/>
        </authorList>
    </citation>
    <scope>NUCLEOTIDE SEQUENCE [LARGE SCALE GENOMIC DNA]</scope>
    <source>
        <strain evidence="4">cv. Fuchu</strain>
    </source>
</reference>
<dbReference type="EMBL" id="BJWL01000431">
    <property type="protein sequence ID" value="GFS44072.1"/>
    <property type="molecule type" value="Genomic_DNA"/>
</dbReference>
<dbReference type="OrthoDB" id="420187at2759"/>
<keyword evidence="4" id="KW-1185">Reference proteome</keyword>
<evidence type="ECO:0000256" key="1">
    <source>
        <dbReference type="SAM" id="MobiDB-lite"/>
    </source>
</evidence>
<name>A0A7J0DWD3_9ERIC</name>
<gene>
    <name evidence="3" type="ORF">Acr_00g0088300</name>
</gene>
<dbReference type="Proteomes" id="UP000585474">
    <property type="component" value="Unassembled WGS sequence"/>
</dbReference>
<dbReference type="Pfam" id="PF00443">
    <property type="entry name" value="UCH"/>
    <property type="match status" value="1"/>
</dbReference>
<comment type="caution">
    <text evidence="3">The sequence shown here is derived from an EMBL/GenBank/DDBJ whole genome shotgun (WGS) entry which is preliminary data.</text>
</comment>
<keyword evidence="3" id="KW-0645">Protease</keyword>
<feature type="region of interest" description="Disordered" evidence="1">
    <location>
        <begin position="138"/>
        <end position="168"/>
    </location>
</feature>
<feature type="compositionally biased region" description="Low complexity" evidence="1">
    <location>
        <begin position="190"/>
        <end position="206"/>
    </location>
</feature>